<feature type="region of interest" description="Disordered" evidence="1">
    <location>
        <begin position="109"/>
        <end position="148"/>
    </location>
</feature>
<feature type="region of interest" description="Disordered" evidence="1">
    <location>
        <begin position="535"/>
        <end position="561"/>
    </location>
</feature>
<protein>
    <submittedName>
        <fullName evidence="2">Uncharacterized protein</fullName>
    </submittedName>
</protein>
<evidence type="ECO:0000313" key="3">
    <source>
        <dbReference type="Proteomes" id="UP000521943"/>
    </source>
</evidence>
<evidence type="ECO:0000256" key="1">
    <source>
        <dbReference type="SAM" id="MobiDB-lite"/>
    </source>
</evidence>
<keyword evidence="3" id="KW-1185">Reference proteome</keyword>
<feature type="compositionally biased region" description="Low complexity" evidence="1">
    <location>
        <begin position="139"/>
        <end position="148"/>
    </location>
</feature>
<reference evidence="2 3" key="1">
    <citation type="submission" date="2020-07" db="EMBL/GenBank/DDBJ databases">
        <title>Comparative genomics of pyrophilous fungi reveals a link between fire events and developmental genes.</title>
        <authorList>
            <consortium name="DOE Joint Genome Institute"/>
            <person name="Steindorff A.S."/>
            <person name="Carver A."/>
            <person name="Calhoun S."/>
            <person name="Stillman K."/>
            <person name="Liu H."/>
            <person name="Lipzen A."/>
            <person name="Pangilinan J."/>
            <person name="Labutti K."/>
            <person name="Bruns T.D."/>
            <person name="Grigoriev I.V."/>
        </authorList>
    </citation>
    <scope>NUCLEOTIDE SEQUENCE [LARGE SCALE GENOMIC DNA]</scope>
    <source>
        <strain evidence="2 3">CBS 144469</strain>
    </source>
</reference>
<evidence type="ECO:0000313" key="2">
    <source>
        <dbReference type="EMBL" id="KAF6756063.1"/>
    </source>
</evidence>
<dbReference type="Proteomes" id="UP000521943">
    <property type="component" value="Unassembled WGS sequence"/>
</dbReference>
<gene>
    <name evidence="2" type="ORF">DFP72DRAFT_1045037</name>
</gene>
<comment type="caution">
    <text evidence="2">The sequence shown here is derived from an EMBL/GenBank/DDBJ whole genome shotgun (WGS) entry which is preliminary data.</text>
</comment>
<name>A0A8H6M553_9AGAR</name>
<proteinExistence type="predicted"/>
<dbReference type="EMBL" id="JACGCI010000027">
    <property type="protein sequence ID" value="KAF6756063.1"/>
    <property type="molecule type" value="Genomic_DNA"/>
</dbReference>
<dbReference type="AlphaFoldDB" id="A0A8H6M553"/>
<feature type="compositionally biased region" description="Basic and acidic residues" evidence="1">
    <location>
        <begin position="120"/>
        <end position="136"/>
    </location>
</feature>
<organism evidence="2 3">
    <name type="scientific">Ephemerocybe angulata</name>
    <dbReference type="NCBI Taxonomy" id="980116"/>
    <lineage>
        <taxon>Eukaryota</taxon>
        <taxon>Fungi</taxon>
        <taxon>Dikarya</taxon>
        <taxon>Basidiomycota</taxon>
        <taxon>Agaricomycotina</taxon>
        <taxon>Agaricomycetes</taxon>
        <taxon>Agaricomycetidae</taxon>
        <taxon>Agaricales</taxon>
        <taxon>Agaricineae</taxon>
        <taxon>Psathyrellaceae</taxon>
        <taxon>Ephemerocybe</taxon>
    </lineage>
</organism>
<accession>A0A8H6M553</accession>
<sequence>MVHRISDPEKGNWVHIELGDDDREETKTERKHEGERVRLWLEYERRYRAHQRTYERNTKRQVRLPILPPQIHPLPHPAPIAQQPSAPHAQRLAQTQALTRSTRALPVPYVLPPCTKSRTPPHEHPARASVVREGRSRRLNSSSSSHSRSPRILNLLYRLLPFSTAFSFAFQFSSAFTFTSSLIRLSASLHPAAVTVIEGEERSGYRFSSNAPTFAPIAPPTPAFAGESSTDKEHSARAGLTSDVYSHDPVLGVEPGVAVMIAHEHRRERRRGECDLGLEGGGRDWHHDGGCPFGVVFTVVEGGGGGGVVVAEMLSELVLGADVSGGSSPGKRSMVIIVGGNTIHASLLSSLSGATRMKRNWDDEENEHVKMRVCGQPRPALNASTSPAPPAGLRRGDAIAMAADIIGAKSWRPKAPTLLDIPDKHIPAALHSLLPILVLERISREGPGFETFRFAEIAAVHVDSLFKEVAQDGQRHFDASSQTRRARLGCLSWSMMERASQLLWLYSNGNVSLSPEYGTYGVSAHSLIVRRGECGGDAEGERSQSRDKCDPHTNEVVEFGK</sequence>